<proteinExistence type="predicted"/>
<evidence type="ECO:0000313" key="2">
    <source>
        <dbReference type="Proteomes" id="UP000447434"/>
    </source>
</evidence>
<protein>
    <submittedName>
        <fullName evidence="1">Uncharacterized protein</fullName>
    </submittedName>
</protein>
<comment type="caution">
    <text evidence="1">The sequence shown here is derived from an EMBL/GenBank/DDBJ whole genome shotgun (WGS) entry which is preliminary data.</text>
</comment>
<sequence>MMDRSIGIQSYHFSMSQEGPWRIERICYTYTGLVLLISVPV</sequence>
<accession>A0A6A4QWC8</accession>
<organism evidence="1 2">
    <name type="scientific">Lupinus albus</name>
    <name type="common">White lupine</name>
    <name type="synonym">Lupinus termis</name>
    <dbReference type="NCBI Taxonomy" id="3870"/>
    <lineage>
        <taxon>Eukaryota</taxon>
        <taxon>Viridiplantae</taxon>
        <taxon>Streptophyta</taxon>
        <taxon>Embryophyta</taxon>
        <taxon>Tracheophyta</taxon>
        <taxon>Spermatophyta</taxon>
        <taxon>Magnoliopsida</taxon>
        <taxon>eudicotyledons</taxon>
        <taxon>Gunneridae</taxon>
        <taxon>Pentapetalae</taxon>
        <taxon>rosids</taxon>
        <taxon>fabids</taxon>
        <taxon>Fabales</taxon>
        <taxon>Fabaceae</taxon>
        <taxon>Papilionoideae</taxon>
        <taxon>50 kb inversion clade</taxon>
        <taxon>genistoids sensu lato</taxon>
        <taxon>core genistoids</taxon>
        <taxon>Genisteae</taxon>
        <taxon>Lupinus</taxon>
    </lineage>
</organism>
<reference evidence="2" key="1">
    <citation type="journal article" date="2020" name="Nat. Commun.">
        <title>Genome sequence of the cluster root forming white lupin.</title>
        <authorList>
            <person name="Hufnagel B."/>
            <person name="Marques A."/>
            <person name="Soriano A."/>
            <person name="Marques L."/>
            <person name="Divol F."/>
            <person name="Doumas P."/>
            <person name="Sallet E."/>
            <person name="Mancinotti D."/>
            <person name="Carrere S."/>
            <person name="Marande W."/>
            <person name="Arribat S."/>
            <person name="Keller J."/>
            <person name="Huneau C."/>
            <person name="Blein T."/>
            <person name="Aime D."/>
            <person name="Laguerre M."/>
            <person name="Taylor J."/>
            <person name="Schubert V."/>
            <person name="Nelson M."/>
            <person name="Geu-Flores F."/>
            <person name="Crespi M."/>
            <person name="Gallardo-Guerrero K."/>
            <person name="Delaux P.-M."/>
            <person name="Salse J."/>
            <person name="Berges H."/>
            <person name="Guyot R."/>
            <person name="Gouzy J."/>
            <person name="Peret B."/>
        </authorList>
    </citation>
    <scope>NUCLEOTIDE SEQUENCE [LARGE SCALE GENOMIC DNA]</scope>
    <source>
        <strain evidence="2">cv. Amiga</strain>
    </source>
</reference>
<dbReference type="EMBL" id="WOCE01000003">
    <property type="protein sequence ID" value="KAE9617174.1"/>
    <property type="molecule type" value="Genomic_DNA"/>
</dbReference>
<evidence type="ECO:0000313" key="1">
    <source>
        <dbReference type="EMBL" id="KAE9617174.1"/>
    </source>
</evidence>
<name>A0A6A4QWC8_LUPAL</name>
<dbReference type="Proteomes" id="UP000447434">
    <property type="component" value="Chromosome 3"/>
</dbReference>
<dbReference type="AlphaFoldDB" id="A0A6A4QWC8"/>
<gene>
    <name evidence="1" type="ORF">Lalb_Chr03g0032641</name>
</gene>
<keyword evidence="2" id="KW-1185">Reference proteome</keyword>